<evidence type="ECO:0000256" key="1">
    <source>
        <dbReference type="ARBA" id="ARBA00004613"/>
    </source>
</evidence>
<name>A0A166I7Y4_DAUCS</name>
<comment type="caution">
    <text evidence="8">The sequence shown here is derived from an EMBL/GenBank/DDBJ whole genome shotgun (WGS) entry which is preliminary data.</text>
</comment>
<keyword evidence="6" id="KW-1015">Disulfide bond</keyword>
<dbReference type="OrthoDB" id="1922142at2759"/>
<dbReference type="AlphaFoldDB" id="A0A166I7Y4"/>
<evidence type="ECO:0000256" key="6">
    <source>
        <dbReference type="ARBA" id="ARBA00023157"/>
    </source>
</evidence>
<sequence>MHSSFKHSISTTSTKPLAFLFITSILCNFISLSSSIQFPDSPPENLVSAEKSRLGSTPPSCHNKCNQCHPCMAVQVPAPPRPLRATRFDPSSPGNNYSNYKPLSWKCRCNNHLYNP</sequence>
<evidence type="ECO:0000256" key="7">
    <source>
        <dbReference type="RuleBase" id="RU367102"/>
    </source>
</evidence>
<comment type="subcellular location">
    <subcellularLocation>
        <location evidence="1 7">Secreted</location>
    </subcellularLocation>
</comment>
<proteinExistence type="inferred from homology"/>
<dbReference type="EMBL" id="LNRQ01000001">
    <property type="protein sequence ID" value="KZN10839.1"/>
    <property type="molecule type" value="Genomic_DNA"/>
</dbReference>
<evidence type="ECO:0000256" key="5">
    <source>
        <dbReference type="ARBA" id="ARBA00022729"/>
    </source>
</evidence>
<gene>
    <name evidence="8" type="ORF">DCAR_003495</name>
</gene>
<comment type="function">
    <text evidence="7">Controls stomatal patterning.</text>
</comment>
<dbReference type="Pfam" id="PF17181">
    <property type="entry name" value="EPF"/>
    <property type="match status" value="1"/>
</dbReference>
<dbReference type="Gramene" id="KZN10839">
    <property type="protein sequence ID" value="KZN10839"/>
    <property type="gene ID" value="DCAR_003495"/>
</dbReference>
<protein>
    <recommendedName>
        <fullName evidence="7">Epidermal patterning factor-like protein</fullName>
    </recommendedName>
</protein>
<organism evidence="8">
    <name type="scientific">Daucus carota subsp. sativus</name>
    <name type="common">Carrot</name>
    <dbReference type="NCBI Taxonomy" id="79200"/>
    <lineage>
        <taxon>Eukaryota</taxon>
        <taxon>Viridiplantae</taxon>
        <taxon>Streptophyta</taxon>
        <taxon>Embryophyta</taxon>
        <taxon>Tracheophyta</taxon>
        <taxon>Spermatophyta</taxon>
        <taxon>Magnoliopsida</taxon>
        <taxon>eudicotyledons</taxon>
        <taxon>Gunneridae</taxon>
        <taxon>Pentapetalae</taxon>
        <taxon>asterids</taxon>
        <taxon>campanulids</taxon>
        <taxon>Apiales</taxon>
        <taxon>Apiaceae</taxon>
        <taxon>Apioideae</taxon>
        <taxon>Scandiceae</taxon>
        <taxon>Daucinae</taxon>
        <taxon>Daucus</taxon>
        <taxon>Daucus sect. Daucus</taxon>
    </lineage>
</organism>
<accession>A0A166I7Y4</accession>
<dbReference type="STRING" id="79200.A0A166I7Y4"/>
<dbReference type="GO" id="GO:0010052">
    <property type="term" value="P:guard cell differentiation"/>
    <property type="evidence" value="ECO:0007669"/>
    <property type="project" value="UniProtKB-UniRule"/>
</dbReference>
<comment type="similarity">
    <text evidence="2 7">Belongs to the plant cysteine rich small secretory peptide family. Epidermal patterning factor subfamily.</text>
</comment>
<evidence type="ECO:0000256" key="2">
    <source>
        <dbReference type="ARBA" id="ARBA00008127"/>
    </source>
</evidence>
<evidence type="ECO:0000313" key="8">
    <source>
        <dbReference type="EMBL" id="KZN10839.1"/>
    </source>
</evidence>
<dbReference type="OMA" id="DSGECDY"/>
<dbReference type="PANTHER" id="PTHR33109:SF102">
    <property type="entry name" value="EPIDERMAL PATTERNING FACTOR-LIKE PROTEIN 1"/>
    <property type="match status" value="1"/>
</dbReference>
<keyword evidence="4 7" id="KW-0964">Secreted</keyword>
<reference evidence="8" key="1">
    <citation type="journal article" date="2016" name="Nat. Genet.">
        <title>A high-quality carrot genome assembly provides new insights into carotenoid accumulation and asterid genome evolution.</title>
        <authorList>
            <person name="Iorizzo M."/>
            <person name="Ellison S."/>
            <person name="Senalik D."/>
            <person name="Zeng P."/>
            <person name="Satapoomin P."/>
            <person name="Huang J."/>
            <person name="Bowman M."/>
            <person name="Iovene M."/>
            <person name="Sanseverino W."/>
            <person name="Cavagnaro P."/>
            <person name="Yildiz M."/>
            <person name="Macko-Podgorni A."/>
            <person name="Moranska E."/>
            <person name="Grzebelus E."/>
            <person name="Grzebelus D."/>
            <person name="Ashrafi H."/>
            <person name="Zheng Z."/>
            <person name="Cheng S."/>
            <person name="Spooner D."/>
            <person name="Van Deynze A."/>
            <person name="Simon P."/>
        </authorList>
    </citation>
    <scope>NUCLEOTIDE SEQUENCE [LARGE SCALE GENOMIC DNA]</scope>
    <source>
        <tissue evidence="8">Leaf</tissue>
    </source>
</reference>
<keyword evidence="5" id="KW-0732">Signal</keyword>
<evidence type="ECO:0000256" key="4">
    <source>
        <dbReference type="ARBA" id="ARBA00022525"/>
    </source>
</evidence>
<dbReference type="PANTHER" id="PTHR33109">
    <property type="entry name" value="EPIDERMAL PATTERNING FACTOR-LIKE PROTEIN 4"/>
    <property type="match status" value="1"/>
</dbReference>
<dbReference type="GO" id="GO:0005576">
    <property type="term" value="C:extracellular region"/>
    <property type="evidence" value="ECO:0007669"/>
    <property type="project" value="UniProtKB-SubCell"/>
</dbReference>
<evidence type="ECO:0000256" key="3">
    <source>
        <dbReference type="ARBA" id="ARBA00022473"/>
    </source>
</evidence>
<dbReference type="InterPro" id="IPR039455">
    <property type="entry name" value="EPFL"/>
</dbReference>
<keyword evidence="3 7" id="KW-0217">Developmental protein</keyword>